<dbReference type="PANTHER" id="PTHR40448:SF1">
    <property type="entry name" value="TWO-COMPONENT SENSOR HISTIDINE KINASE"/>
    <property type="match status" value="1"/>
</dbReference>
<dbReference type="InterPro" id="IPR036890">
    <property type="entry name" value="HATPase_C_sf"/>
</dbReference>
<evidence type="ECO:0000259" key="3">
    <source>
        <dbReference type="SMART" id="SM00387"/>
    </source>
</evidence>
<feature type="transmembrane region" description="Helical" evidence="2">
    <location>
        <begin position="60"/>
        <end position="76"/>
    </location>
</feature>
<evidence type="ECO:0000256" key="2">
    <source>
        <dbReference type="SAM" id="Phobius"/>
    </source>
</evidence>
<dbReference type="GO" id="GO:0042802">
    <property type="term" value="F:identical protein binding"/>
    <property type="evidence" value="ECO:0007669"/>
    <property type="project" value="TreeGrafter"/>
</dbReference>
<dbReference type="AlphaFoldDB" id="A0A2K4ZB06"/>
<dbReference type="GO" id="GO:0016301">
    <property type="term" value="F:kinase activity"/>
    <property type="evidence" value="ECO:0007669"/>
    <property type="project" value="UniProtKB-KW"/>
</dbReference>
<feature type="transmembrane region" description="Helical" evidence="2">
    <location>
        <begin position="38"/>
        <end position="54"/>
    </location>
</feature>
<protein>
    <submittedName>
        <fullName evidence="4">Histidine kinase-, DNA gyrase B-, and HSP90-like ATPase</fullName>
    </submittedName>
</protein>
<dbReference type="Pfam" id="PF14501">
    <property type="entry name" value="HATPase_c_5"/>
    <property type="match status" value="1"/>
</dbReference>
<sequence>MEFLIYFGLPCVGSIFLIGAMFYGAYRIAGQKGISRRSIVIILVYTVATVAFSLLGNTWVNLSFLFLFCLVARWIFEKPWIYCLYYLILSAAVFLTDMFMSLSVQVLWLTGILYLNSRDLEYILLVVSTRMAEFMVIMLIVLVVGRKAGRRITMRQVMISVLLPLYSIFNMYCMVYLMQIFPTGYSMFLLGVNLILLIGLNIYFCVLVETMSENHRLENERNLYRAQAEMQHRYYEQEEQKYEASRKTIHDIRNHILAMEALYSEGNPQEAAGYAGDIHRMLNRFQQKYYTSEKLLNIILNDKARTMRQTGIHEDFKIGELSLDFMKDTDVTALFANLLDNAVAAAAQSRDGYVKLRVNRVREFLSVTVENSCDREPVRDAELFRSRRVGHEGLGLKIIRQTVKQYGGDVQFDWKEGVFIVRVMLTAEAS</sequence>
<dbReference type="Proteomes" id="UP000236311">
    <property type="component" value="Unassembled WGS sequence"/>
</dbReference>
<feature type="transmembrane region" description="Helical" evidence="2">
    <location>
        <begin position="187"/>
        <end position="208"/>
    </location>
</feature>
<feature type="transmembrane region" description="Helical" evidence="2">
    <location>
        <begin position="83"/>
        <end position="110"/>
    </location>
</feature>
<dbReference type="PANTHER" id="PTHR40448">
    <property type="entry name" value="TWO-COMPONENT SENSOR HISTIDINE KINASE"/>
    <property type="match status" value="1"/>
</dbReference>
<feature type="transmembrane region" description="Helical" evidence="2">
    <location>
        <begin position="122"/>
        <end position="145"/>
    </location>
</feature>
<reference evidence="4 5" key="1">
    <citation type="submission" date="2018-01" db="EMBL/GenBank/DDBJ databases">
        <authorList>
            <person name="Gaut B.S."/>
            <person name="Morton B.R."/>
            <person name="Clegg M.T."/>
            <person name="Duvall M.R."/>
        </authorList>
    </citation>
    <scope>NUCLEOTIDE SEQUENCE [LARGE SCALE GENOMIC DNA]</scope>
    <source>
        <strain evidence="4">GP69</strain>
    </source>
</reference>
<dbReference type="SUPFAM" id="SSF55874">
    <property type="entry name" value="ATPase domain of HSP90 chaperone/DNA topoisomerase II/histidine kinase"/>
    <property type="match status" value="1"/>
</dbReference>
<keyword evidence="2" id="KW-1133">Transmembrane helix</keyword>
<dbReference type="CDD" id="cd16935">
    <property type="entry name" value="HATPase_AgrC-ComD-like"/>
    <property type="match status" value="1"/>
</dbReference>
<feature type="transmembrane region" description="Helical" evidence="2">
    <location>
        <begin position="157"/>
        <end position="181"/>
    </location>
</feature>
<accession>A0A2K4ZB06</accession>
<keyword evidence="4" id="KW-0808">Transferase</keyword>
<dbReference type="InterPro" id="IPR032834">
    <property type="entry name" value="NatK-like_C"/>
</dbReference>
<proteinExistence type="predicted"/>
<gene>
    <name evidence="4" type="ORF">AMURIS_00352</name>
</gene>
<keyword evidence="4" id="KW-0418">Kinase</keyword>
<dbReference type="RefSeq" id="WP_103237780.1">
    <property type="nucleotide sequence ID" value="NZ_JANJZD010000002.1"/>
</dbReference>
<evidence type="ECO:0000256" key="1">
    <source>
        <dbReference type="SAM" id="Coils"/>
    </source>
</evidence>
<keyword evidence="5" id="KW-1185">Reference proteome</keyword>
<dbReference type="InterPro" id="IPR003594">
    <property type="entry name" value="HATPase_dom"/>
</dbReference>
<keyword evidence="2" id="KW-0472">Membrane</keyword>
<organism evidence="4 5">
    <name type="scientific">Acetatifactor muris</name>
    <dbReference type="NCBI Taxonomy" id="879566"/>
    <lineage>
        <taxon>Bacteria</taxon>
        <taxon>Bacillati</taxon>
        <taxon>Bacillota</taxon>
        <taxon>Clostridia</taxon>
        <taxon>Lachnospirales</taxon>
        <taxon>Lachnospiraceae</taxon>
        <taxon>Acetatifactor</taxon>
    </lineage>
</organism>
<evidence type="ECO:0000313" key="5">
    <source>
        <dbReference type="Proteomes" id="UP000236311"/>
    </source>
</evidence>
<feature type="domain" description="Histidine kinase/HSP90-like ATPase" evidence="3">
    <location>
        <begin position="326"/>
        <end position="427"/>
    </location>
</feature>
<dbReference type="SMART" id="SM00387">
    <property type="entry name" value="HATPase_c"/>
    <property type="match status" value="1"/>
</dbReference>
<feature type="coiled-coil region" evidence="1">
    <location>
        <begin position="207"/>
        <end position="255"/>
    </location>
</feature>
<dbReference type="Gene3D" id="3.30.565.10">
    <property type="entry name" value="Histidine kinase-like ATPase, C-terminal domain"/>
    <property type="match status" value="1"/>
</dbReference>
<keyword evidence="2" id="KW-0812">Transmembrane</keyword>
<feature type="transmembrane region" description="Helical" evidence="2">
    <location>
        <begin position="6"/>
        <end position="26"/>
    </location>
</feature>
<dbReference type="EMBL" id="OFSM01000002">
    <property type="protein sequence ID" value="SOY27648.1"/>
    <property type="molecule type" value="Genomic_DNA"/>
</dbReference>
<keyword evidence="1" id="KW-0175">Coiled coil</keyword>
<dbReference type="OrthoDB" id="9813149at2"/>
<evidence type="ECO:0000313" key="4">
    <source>
        <dbReference type="EMBL" id="SOY27648.1"/>
    </source>
</evidence>
<name>A0A2K4ZB06_9FIRM</name>